<protein>
    <submittedName>
        <fullName evidence="1">Uncharacterized protein</fullName>
    </submittedName>
</protein>
<name>A0AAV4N1S8_CAEEX</name>
<dbReference type="AlphaFoldDB" id="A0AAV4N1S8"/>
<comment type="caution">
    <text evidence="1">The sequence shown here is derived from an EMBL/GenBank/DDBJ whole genome shotgun (WGS) entry which is preliminary data.</text>
</comment>
<evidence type="ECO:0000313" key="2">
    <source>
        <dbReference type="Proteomes" id="UP001054945"/>
    </source>
</evidence>
<accession>A0AAV4N1S8</accession>
<sequence>MKQLSSLGARRHFFRNPEGRCGLSGGLMDEGMPPAQPCFLLLSSQNPLTIFEINLTHKTRALNRSSDNHENLFPFPFIHLHTQTVVFSDTIGRRAISSNFSCSTHDLLSKSHTPV</sequence>
<gene>
    <name evidence="1" type="ORF">CEXT_714911</name>
</gene>
<evidence type="ECO:0000313" key="1">
    <source>
        <dbReference type="EMBL" id="GIX78684.1"/>
    </source>
</evidence>
<dbReference type="Proteomes" id="UP001054945">
    <property type="component" value="Unassembled WGS sequence"/>
</dbReference>
<reference evidence="1 2" key="1">
    <citation type="submission" date="2021-06" db="EMBL/GenBank/DDBJ databases">
        <title>Caerostris extrusa draft genome.</title>
        <authorList>
            <person name="Kono N."/>
            <person name="Arakawa K."/>
        </authorList>
    </citation>
    <scope>NUCLEOTIDE SEQUENCE [LARGE SCALE GENOMIC DNA]</scope>
</reference>
<keyword evidence="2" id="KW-1185">Reference proteome</keyword>
<organism evidence="1 2">
    <name type="scientific">Caerostris extrusa</name>
    <name type="common">Bark spider</name>
    <name type="synonym">Caerostris bankana</name>
    <dbReference type="NCBI Taxonomy" id="172846"/>
    <lineage>
        <taxon>Eukaryota</taxon>
        <taxon>Metazoa</taxon>
        <taxon>Ecdysozoa</taxon>
        <taxon>Arthropoda</taxon>
        <taxon>Chelicerata</taxon>
        <taxon>Arachnida</taxon>
        <taxon>Araneae</taxon>
        <taxon>Araneomorphae</taxon>
        <taxon>Entelegynae</taxon>
        <taxon>Araneoidea</taxon>
        <taxon>Araneidae</taxon>
        <taxon>Caerostris</taxon>
    </lineage>
</organism>
<proteinExistence type="predicted"/>
<dbReference type="EMBL" id="BPLR01020434">
    <property type="protein sequence ID" value="GIX78684.1"/>
    <property type="molecule type" value="Genomic_DNA"/>
</dbReference>